<feature type="domain" description="CoA-binding" evidence="8">
    <location>
        <begin position="85"/>
        <end position="186"/>
    </location>
</feature>
<keyword evidence="6 7" id="KW-0804">Transcription</keyword>
<dbReference type="Pfam" id="PF06971">
    <property type="entry name" value="Put_DNA-bind_N"/>
    <property type="match status" value="1"/>
</dbReference>
<dbReference type="OrthoDB" id="9784760at2"/>
<dbReference type="GO" id="GO:0005737">
    <property type="term" value="C:cytoplasm"/>
    <property type="evidence" value="ECO:0007669"/>
    <property type="project" value="UniProtKB-SubCell"/>
</dbReference>
<evidence type="ECO:0000313" key="9">
    <source>
        <dbReference type="EMBL" id="PJJ29544.1"/>
    </source>
</evidence>
<dbReference type="NCBIfam" id="NF003994">
    <property type="entry name" value="PRK05472.2-3"/>
    <property type="match status" value="1"/>
</dbReference>
<gene>
    <name evidence="7" type="primary">rex</name>
    <name evidence="9" type="ORF">H171_3088</name>
</gene>
<dbReference type="AlphaFoldDB" id="A0A2M8Z7Y3"/>
<dbReference type="NCBIfam" id="NF003996">
    <property type="entry name" value="PRK05472.2-5"/>
    <property type="match status" value="1"/>
</dbReference>
<keyword evidence="1 7" id="KW-0963">Cytoplasm</keyword>
<dbReference type="Gene3D" id="1.10.10.10">
    <property type="entry name" value="Winged helix-like DNA-binding domain superfamily/Winged helix DNA-binding domain"/>
    <property type="match status" value="1"/>
</dbReference>
<sequence length="227" mass="25421">MEEKKNLVGGISRKTLERLPMYHHYLERKYREGTETISAPAIALDLQLNEVQVRKDLAMVAKTAGKPKLGYVVKDLIRDMEEFLGFHNTNQAALVGVGSLGKALLSYKGFEQYGVEIVLAFDSDGRRVNTKTGGKPVFPMDKLENLCRRMNIHIGIITVPAEYAQEVCNRLVGGGVRAIWNFAPTHLTVPDHVLVQNENMAVSLAALSKYLYEVDKEGSQWTEEEDN</sequence>
<comment type="subcellular location">
    <subcellularLocation>
        <location evidence="7">Cytoplasm</location>
    </subcellularLocation>
</comment>
<dbReference type="HAMAP" id="MF_01131">
    <property type="entry name" value="Rex"/>
    <property type="match status" value="1"/>
</dbReference>
<evidence type="ECO:0000256" key="3">
    <source>
        <dbReference type="ARBA" id="ARBA00023015"/>
    </source>
</evidence>
<dbReference type="InterPro" id="IPR003781">
    <property type="entry name" value="CoA-bd"/>
</dbReference>
<dbReference type="InterPro" id="IPR036388">
    <property type="entry name" value="WH-like_DNA-bd_sf"/>
</dbReference>
<evidence type="ECO:0000256" key="2">
    <source>
        <dbReference type="ARBA" id="ARBA00022491"/>
    </source>
</evidence>
<keyword evidence="2 7" id="KW-0678">Repressor</keyword>
<proteinExistence type="inferred from homology"/>
<dbReference type="GO" id="GO:0003700">
    <property type="term" value="F:DNA-binding transcription factor activity"/>
    <property type="evidence" value="ECO:0007669"/>
    <property type="project" value="UniProtKB-UniRule"/>
</dbReference>
<dbReference type="GO" id="GO:0045892">
    <property type="term" value="P:negative regulation of DNA-templated transcription"/>
    <property type="evidence" value="ECO:0007669"/>
    <property type="project" value="InterPro"/>
</dbReference>
<organism evidence="9 10">
    <name type="scientific">[Clostridium] celerecrescens 18A</name>
    <dbReference type="NCBI Taxonomy" id="1286362"/>
    <lineage>
        <taxon>Bacteria</taxon>
        <taxon>Bacillati</taxon>
        <taxon>Bacillota</taxon>
        <taxon>Clostridia</taxon>
        <taxon>Lachnospirales</taxon>
        <taxon>Lachnospiraceae</taxon>
        <taxon>Lacrimispora</taxon>
    </lineage>
</organism>
<feature type="binding site" evidence="7">
    <location>
        <begin position="96"/>
        <end position="101"/>
    </location>
    <ligand>
        <name>NAD(+)</name>
        <dbReference type="ChEBI" id="CHEBI:57540"/>
    </ligand>
</feature>
<dbReference type="PANTHER" id="PTHR35786:SF1">
    <property type="entry name" value="REDOX-SENSING TRANSCRIPTIONAL REPRESSOR REX 1"/>
    <property type="match status" value="1"/>
</dbReference>
<dbReference type="GO" id="GO:0003677">
    <property type="term" value="F:DNA binding"/>
    <property type="evidence" value="ECO:0007669"/>
    <property type="project" value="UniProtKB-UniRule"/>
</dbReference>
<comment type="function">
    <text evidence="7">Modulates transcription in response to changes in cellular NADH/NAD(+) redox state.</text>
</comment>
<evidence type="ECO:0000256" key="6">
    <source>
        <dbReference type="ARBA" id="ARBA00023163"/>
    </source>
</evidence>
<keyword evidence="5 7" id="KW-0238">DNA-binding</keyword>
<dbReference type="InterPro" id="IPR022876">
    <property type="entry name" value="Tscrpt_rep_Rex"/>
</dbReference>
<keyword evidence="4 7" id="KW-0520">NAD</keyword>
<comment type="similarity">
    <text evidence="7">Belongs to the transcriptional regulatory Rex family.</text>
</comment>
<comment type="subunit">
    <text evidence="7">Homodimer.</text>
</comment>
<comment type="caution">
    <text evidence="9">The sequence shown here is derived from an EMBL/GenBank/DDBJ whole genome shotgun (WGS) entry which is preliminary data.</text>
</comment>
<dbReference type="SUPFAM" id="SSF46785">
    <property type="entry name" value="Winged helix' DNA-binding domain"/>
    <property type="match status" value="1"/>
</dbReference>
<evidence type="ECO:0000259" key="8">
    <source>
        <dbReference type="SMART" id="SM00881"/>
    </source>
</evidence>
<evidence type="ECO:0000313" key="10">
    <source>
        <dbReference type="Proteomes" id="UP000231092"/>
    </source>
</evidence>
<reference evidence="9 10" key="1">
    <citation type="submission" date="2017-11" db="EMBL/GenBank/DDBJ databases">
        <title>Understudied soil microbes with underappreciated capabilities: Untangling the Clostridium saccharolyticum group.</title>
        <authorList>
            <person name="Leschine S."/>
        </authorList>
    </citation>
    <scope>NUCLEOTIDE SEQUENCE [LARGE SCALE GENOMIC DNA]</scope>
    <source>
        <strain evidence="9 10">18A</strain>
    </source>
</reference>
<evidence type="ECO:0000256" key="4">
    <source>
        <dbReference type="ARBA" id="ARBA00023027"/>
    </source>
</evidence>
<dbReference type="InterPro" id="IPR009718">
    <property type="entry name" value="Rex_DNA-bd_C_dom"/>
</dbReference>
<accession>A0A2M8Z7Y3</accession>
<dbReference type="SUPFAM" id="SSF51735">
    <property type="entry name" value="NAD(P)-binding Rossmann-fold domains"/>
    <property type="match status" value="1"/>
</dbReference>
<protein>
    <recommendedName>
        <fullName evidence="7">Redox-sensing transcriptional repressor Rex</fullName>
    </recommendedName>
</protein>
<feature type="DNA-binding region" description="H-T-H motif" evidence="7">
    <location>
        <begin position="21"/>
        <end position="60"/>
    </location>
</feature>
<dbReference type="GO" id="GO:0051775">
    <property type="term" value="P:response to redox state"/>
    <property type="evidence" value="ECO:0007669"/>
    <property type="project" value="InterPro"/>
</dbReference>
<dbReference type="EMBL" id="PGET01000001">
    <property type="protein sequence ID" value="PJJ29544.1"/>
    <property type="molecule type" value="Genomic_DNA"/>
</dbReference>
<keyword evidence="3 7" id="KW-0805">Transcription regulation</keyword>
<dbReference type="SMART" id="SM00881">
    <property type="entry name" value="CoA_binding"/>
    <property type="match status" value="1"/>
</dbReference>
<name>A0A2M8Z7Y3_9FIRM</name>
<dbReference type="Gene3D" id="3.40.50.720">
    <property type="entry name" value="NAD(P)-binding Rossmann-like Domain"/>
    <property type="match status" value="1"/>
</dbReference>
<dbReference type="PANTHER" id="PTHR35786">
    <property type="entry name" value="REDOX-SENSING TRANSCRIPTIONAL REPRESSOR REX"/>
    <property type="match status" value="1"/>
</dbReference>
<dbReference type="Pfam" id="PF02629">
    <property type="entry name" value="CoA_binding"/>
    <property type="match status" value="1"/>
</dbReference>
<dbReference type="RefSeq" id="WP_100305924.1">
    <property type="nucleotide sequence ID" value="NZ_PGET01000001.1"/>
</dbReference>
<dbReference type="InterPro" id="IPR036291">
    <property type="entry name" value="NAD(P)-bd_dom_sf"/>
</dbReference>
<evidence type="ECO:0000256" key="5">
    <source>
        <dbReference type="ARBA" id="ARBA00023125"/>
    </source>
</evidence>
<dbReference type="InterPro" id="IPR036390">
    <property type="entry name" value="WH_DNA-bd_sf"/>
</dbReference>
<evidence type="ECO:0000256" key="1">
    <source>
        <dbReference type="ARBA" id="ARBA00022490"/>
    </source>
</evidence>
<dbReference type="NCBIfam" id="NF003995">
    <property type="entry name" value="PRK05472.2-4"/>
    <property type="match status" value="1"/>
</dbReference>
<evidence type="ECO:0000256" key="7">
    <source>
        <dbReference type="HAMAP-Rule" id="MF_01131"/>
    </source>
</evidence>
<dbReference type="Proteomes" id="UP000231092">
    <property type="component" value="Unassembled WGS sequence"/>
</dbReference>